<proteinExistence type="predicted"/>
<organism evidence="1 2">
    <name type="scientific">Pseudomonas fluorescens</name>
    <dbReference type="NCBI Taxonomy" id="294"/>
    <lineage>
        <taxon>Bacteria</taxon>
        <taxon>Pseudomonadati</taxon>
        <taxon>Pseudomonadota</taxon>
        <taxon>Gammaproteobacteria</taxon>
        <taxon>Pseudomonadales</taxon>
        <taxon>Pseudomonadaceae</taxon>
        <taxon>Pseudomonas</taxon>
    </lineage>
</organism>
<name>A0A0N8NXB6_PSEFL</name>
<dbReference type="EMBL" id="LJXB01000074">
    <property type="protein sequence ID" value="KPU59745.1"/>
    <property type="molecule type" value="Genomic_DNA"/>
</dbReference>
<accession>A0A0N8NXB6</accession>
<dbReference type="AlphaFoldDB" id="A0A0N8NXB6"/>
<dbReference type="PATRIC" id="fig|294.162.peg.2556"/>
<evidence type="ECO:0000313" key="1">
    <source>
        <dbReference type="EMBL" id="KPU59745.1"/>
    </source>
</evidence>
<reference evidence="1 2" key="1">
    <citation type="submission" date="2015-09" db="EMBL/GenBank/DDBJ databases">
        <authorList>
            <consortium name="Swine Surveillance"/>
        </authorList>
    </citation>
    <scope>NUCLEOTIDE SEQUENCE [LARGE SCALE GENOMIC DNA]</scope>
    <source>
        <strain evidence="1 2">S613</strain>
    </source>
</reference>
<sequence>MRMNTSMIGSLRLTQTHFFTSLVAICFPILEAHAQPVNTSTNGILIIRPAHPVWLLEQPYADNPLLTARTYGNSAYGNYHVNAGLQIICHPQNRAAGLTLQITPSPLGFDSDPFEGPDATADGPLHVITGTHTAFEHRVSGIWTDGGAFQVGTIFAINTSIPPEELAYWASDASRGQPLKLSLAPAKSGGKPLIATFSLPQNNAGLKKVIQPCLGTVTATPIKP</sequence>
<evidence type="ECO:0000313" key="2">
    <source>
        <dbReference type="Proteomes" id="UP000050349"/>
    </source>
</evidence>
<protein>
    <submittedName>
        <fullName evidence="1">Uncharacterized protein</fullName>
    </submittedName>
</protein>
<dbReference type="Proteomes" id="UP000050349">
    <property type="component" value="Unassembled WGS sequence"/>
</dbReference>
<comment type="caution">
    <text evidence="1">The sequence shown here is derived from an EMBL/GenBank/DDBJ whole genome shotgun (WGS) entry which is preliminary data.</text>
</comment>
<gene>
    <name evidence="1" type="ORF">AN403_3748</name>
</gene>
<dbReference type="RefSeq" id="WP_196373680.1">
    <property type="nucleotide sequence ID" value="NZ_LJXB01000074.1"/>
</dbReference>